<evidence type="ECO:0000256" key="1">
    <source>
        <dbReference type="ARBA" id="ARBA00008853"/>
    </source>
</evidence>
<dbReference type="Pfam" id="PF08450">
    <property type="entry name" value="SGL"/>
    <property type="match status" value="1"/>
</dbReference>
<dbReference type="GO" id="GO:0019853">
    <property type="term" value="P:L-ascorbic acid biosynthetic process"/>
    <property type="evidence" value="ECO:0007669"/>
    <property type="project" value="TreeGrafter"/>
</dbReference>
<dbReference type="InterPro" id="IPR005511">
    <property type="entry name" value="SMP-30"/>
</dbReference>
<dbReference type="SUPFAM" id="SSF63829">
    <property type="entry name" value="Calcium-dependent phosphotriesterase"/>
    <property type="match status" value="1"/>
</dbReference>
<accession>A0A382W302</accession>
<dbReference type="Gene3D" id="2.120.10.30">
    <property type="entry name" value="TolB, C-terminal domain"/>
    <property type="match status" value="1"/>
</dbReference>
<dbReference type="AlphaFoldDB" id="A0A382W302"/>
<protein>
    <recommendedName>
        <fullName evidence="2">SMP-30/Gluconolactonase/LRE-like region domain-containing protein</fullName>
    </recommendedName>
</protein>
<gene>
    <name evidence="3" type="ORF">METZ01_LOCUS405519</name>
</gene>
<feature type="domain" description="SMP-30/Gluconolactonase/LRE-like region" evidence="2">
    <location>
        <begin position="14"/>
        <end position="208"/>
    </location>
</feature>
<organism evidence="3">
    <name type="scientific">marine metagenome</name>
    <dbReference type="NCBI Taxonomy" id="408172"/>
    <lineage>
        <taxon>unclassified sequences</taxon>
        <taxon>metagenomes</taxon>
        <taxon>ecological metagenomes</taxon>
    </lineage>
</organism>
<proteinExistence type="inferred from homology"/>
<dbReference type="InterPro" id="IPR011042">
    <property type="entry name" value="6-blade_b-propeller_TolB-like"/>
</dbReference>
<dbReference type="InterPro" id="IPR013658">
    <property type="entry name" value="SGL"/>
</dbReference>
<dbReference type="GO" id="GO:0005509">
    <property type="term" value="F:calcium ion binding"/>
    <property type="evidence" value="ECO:0007669"/>
    <property type="project" value="TreeGrafter"/>
</dbReference>
<feature type="non-terminal residue" evidence="3">
    <location>
        <position position="208"/>
    </location>
</feature>
<evidence type="ECO:0000313" key="3">
    <source>
        <dbReference type="EMBL" id="SVD52665.1"/>
    </source>
</evidence>
<evidence type="ECO:0000259" key="2">
    <source>
        <dbReference type="Pfam" id="PF08450"/>
    </source>
</evidence>
<sequence>MKMEMIANYNCVTGEGPIWHSGEKKLYWLDIPAGSIFRYDPFTNKHEEIYRGPQIGGMTIQSDGNLLLFMEKGAIAIWDGNELNYVIETLEGEKTSRFNDVIAAPNGSVFCGTMSTNKNPGTLYRLDTDGSIRPIISGIGISNGLGFTTDCAWMYYTDSTARTIYKYRINPANAEISDKSVFITTPPNEGIPDGMTVDSEDHIWSARW</sequence>
<dbReference type="PANTHER" id="PTHR10907">
    <property type="entry name" value="REGUCALCIN"/>
    <property type="match status" value="1"/>
</dbReference>
<dbReference type="EMBL" id="UINC01156315">
    <property type="protein sequence ID" value="SVD52665.1"/>
    <property type="molecule type" value="Genomic_DNA"/>
</dbReference>
<name>A0A382W302_9ZZZZ</name>
<dbReference type="GO" id="GO:0004341">
    <property type="term" value="F:gluconolactonase activity"/>
    <property type="evidence" value="ECO:0007669"/>
    <property type="project" value="TreeGrafter"/>
</dbReference>
<dbReference type="PRINTS" id="PR01790">
    <property type="entry name" value="SMP30FAMILY"/>
</dbReference>
<reference evidence="3" key="1">
    <citation type="submission" date="2018-05" db="EMBL/GenBank/DDBJ databases">
        <authorList>
            <person name="Lanie J.A."/>
            <person name="Ng W.-L."/>
            <person name="Kazmierczak K.M."/>
            <person name="Andrzejewski T.M."/>
            <person name="Davidsen T.M."/>
            <person name="Wayne K.J."/>
            <person name="Tettelin H."/>
            <person name="Glass J.I."/>
            <person name="Rusch D."/>
            <person name="Podicherti R."/>
            <person name="Tsui H.-C.T."/>
            <person name="Winkler M.E."/>
        </authorList>
    </citation>
    <scope>NUCLEOTIDE SEQUENCE</scope>
</reference>
<dbReference type="PANTHER" id="PTHR10907:SF47">
    <property type="entry name" value="REGUCALCIN"/>
    <property type="match status" value="1"/>
</dbReference>
<comment type="similarity">
    <text evidence="1">Belongs to the SMP-30/CGR1 family.</text>
</comment>